<proteinExistence type="predicted"/>
<evidence type="ECO:0000256" key="1">
    <source>
        <dbReference type="SAM" id="MobiDB-lite"/>
    </source>
</evidence>
<protein>
    <submittedName>
        <fullName evidence="2">Uncharacterized protein</fullName>
    </submittedName>
</protein>
<name>A0ABN9PW54_9DINO</name>
<feature type="region of interest" description="Disordered" evidence="1">
    <location>
        <begin position="60"/>
        <end position="79"/>
    </location>
</feature>
<feature type="compositionally biased region" description="Basic residues" evidence="1">
    <location>
        <begin position="14"/>
        <end position="41"/>
    </location>
</feature>
<dbReference type="Proteomes" id="UP001189429">
    <property type="component" value="Unassembled WGS sequence"/>
</dbReference>
<sequence>AGAGGRVAAAGGAVRRRGAERRAARGRGPKRRSSAWRRRPGRGGDAVEHLGFEELSACSGIGGPSRGHDGAQLGKNRPGWVRGGRDARFFLVM</sequence>
<organism evidence="2 3">
    <name type="scientific">Prorocentrum cordatum</name>
    <dbReference type="NCBI Taxonomy" id="2364126"/>
    <lineage>
        <taxon>Eukaryota</taxon>
        <taxon>Sar</taxon>
        <taxon>Alveolata</taxon>
        <taxon>Dinophyceae</taxon>
        <taxon>Prorocentrales</taxon>
        <taxon>Prorocentraceae</taxon>
        <taxon>Prorocentrum</taxon>
    </lineage>
</organism>
<evidence type="ECO:0000313" key="3">
    <source>
        <dbReference type="Proteomes" id="UP001189429"/>
    </source>
</evidence>
<dbReference type="EMBL" id="CAUYUJ010001227">
    <property type="protein sequence ID" value="CAK0794913.1"/>
    <property type="molecule type" value="Genomic_DNA"/>
</dbReference>
<gene>
    <name evidence="2" type="ORF">PCOR1329_LOCUS4753</name>
</gene>
<keyword evidence="3" id="KW-1185">Reference proteome</keyword>
<accession>A0ABN9PW54</accession>
<feature type="non-terminal residue" evidence="2">
    <location>
        <position position="93"/>
    </location>
</feature>
<feature type="region of interest" description="Disordered" evidence="1">
    <location>
        <begin position="1"/>
        <end position="47"/>
    </location>
</feature>
<comment type="caution">
    <text evidence="2">The sequence shown here is derived from an EMBL/GenBank/DDBJ whole genome shotgun (WGS) entry which is preliminary data.</text>
</comment>
<reference evidence="2" key="1">
    <citation type="submission" date="2023-10" db="EMBL/GenBank/DDBJ databases">
        <authorList>
            <person name="Chen Y."/>
            <person name="Shah S."/>
            <person name="Dougan E. K."/>
            <person name="Thang M."/>
            <person name="Chan C."/>
        </authorList>
    </citation>
    <scope>NUCLEOTIDE SEQUENCE [LARGE SCALE GENOMIC DNA]</scope>
</reference>
<evidence type="ECO:0000313" key="2">
    <source>
        <dbReference type="EMBL" id="CAK0794913.1"/>
    </source>
</evidence>
<feature type="non-terminal residue" evidence="2">
    <location>
        <position position="1"/>
    </location>
</feature>
<feature type="compositionally biased region" description="Low complexity" evidence="1">
    <location>
        <begin position="1"/>
        <end position="13"/>
    </location>
</feature>